<evidence type="ECO:0000313" key="1">
    <source>
        <dbReference type="EMBL" id="MBL0422088.1"/>
    </source>
</evidence>
<protein>
    <submittedName>
        <fullName evidence="1">Uncharacterized protein</fullName>
    </submittedName>
</protein>
<organism evidence="1 2">
    <name type="scientific">Ramlibacter aurantiacus</name>
    <dbReference type="NCBI Taxonomy" id="2801330"/>
    <lineage>
        <taxon>Bacteria</taxon>
        <taxon>Pseudomonadati</taxon>
        <taxon>Pseudomonadota</taxon>
        <taxon>Betaproteobacteria</taxon>
        <taxon>Burkholderiales</taxon>
        <taxon>Comamonadaceae</taxon>
        <taxon>Ramlibacter</taxon>
    </lineage>
</organism>
<dbReference type="RefSeq" id="WP_201685170.1">
    <property type="nucleotide sequence ID" value="NZ_JAEQNA010000007.1"/>
</dbReference>
<dbReference type="AlphaFoldDB" id="A0A936ZRE1"/>
<gene>
    <name evidence="1" type="ORF">JI739_17190</name>
</gene>
<reference evidence="1" key="1">
    <citation type="submission" date="2021-01" db="EMBL/GenBank/DDBJ databases">
        <title>Ramlibacter sp. strain AW1 16S ribosomal RNA gene Genome sequencing and assembly.</title>
        <authorList>
            <person name="Kang M."/>
        </authorList>
    </citation>
    <scope>NUCLEOTIDE SEQUENCE</scope>
    <source>
        <strain evidence="1">AW1</strain>
    </source>
</reference>
<accession>A0A936ZRE1</accession>
<keyword evidence="2" id="KW-1185">Reference proteome</keyword>
<sequence>MAKENQTSSSPSTATRIARTNRGASMGLLNLLKYCVERKFLDAMNLVIPWTEHVP</sequence>
<evidence type="ECO:0000313" key="2">
    <source>
        <dbReference type="Proteomes" id="UP000613011"/>
    </source>
</evidence>
<dbReference type="Proteomes" id="UP000613011">
    <property type="component" value="Unassembled WGS sequence"/>
</dbReference>
<dbReference type="EMBL" id="JAEQNA010000007">
    <property type="protein sequence ID" value="MBL0422088.1"/>
    <property type="molecule type" value="Genomic_DNA"/>
</dbReference>
<proteinExistence type="predicted"/>
<comment type="caution">
    <text evidence="1">The sequence shown here is derived from an EMBL/GenBank/DDBJ whole genome shotgun (WGS) entry which is preliminary data.</text>
</comment>
<name>A0A936ZRE1_9BURK</name>